<evidence type="ECO:0000259" key="2">
    <source>
        <dbReference type="Pfam" id="PF00403"/>
    </source>
</evidence>
<dbReference type="Proteomes" id="UP000760545">
    <property type="component" value="Unassembled WGS sequence"/>
</dbReference>
<evidence type="ECO:0000256" key="1">
    <source>
        <dbReference type="SAM" id="SignalP"/>
    </source>
</evidence>
<reference evidence="3 4" key="1">
    <citation type="submission" date="2020-03" db="EMBL/GenBank/DDBJ databases">
        <title>Tamlana sp. nov, isolated from XXX.</title>
        <authorList>
            <person name="Cao W.R."/>
        </authorList>
    </citation>
    <scope>NUCLEOTIDE SEQUENCE [LARGE SCALE GENOMIC DNA]</scope>
    <source>
        <strain evidence="3 4">HST1-43</strain>
    </source>
</reference>
<feature type="chain" id="PRO_5045106756" evidence="1">
    <location>
        <begin position="19"/>
        <end position="120"/>
    </location>
</feature>
<keyword evidence="1" id="KW-0732">Signal</keyword>
<feature type="signal peptide" evidence="1">
    <location>
        <begin position="1"/>
        <end position="18"/>
    </location>
</feature>
<dbReference type="SUPFAM" id="SSF55008">
    <property type="entry name" value="HMA, heavy metal-associated domain"/>
    <property type="match status" value="1"/>
</dbReference>
<dbReference type="RefSeq" id="WP_167918191.1">
    <property type="nucleotide sequence ID" value="NZ_JAAVJS010000013.1"/>
</dbReference>
<comment type="caution">
    <text evidence="3">The sequence shown here is derived from an EMBL/GenBank/DDBJ whole genome shotgun (WGS) entry which is preliminary data.</text>
</comment>
<name>A0ABX1DEV6_9FLAO</name>
<protein>
    <submittedName>
        <fullName evidence="3">ATPase</fullName>
    </submittedName>
</protein>
<dbReference type="InterPro" id="IPR036163">
    <property type="entry name" value="HMA_dom_sf"/>
</dbReference>
<accession>A0ABX1DEV6</accession>
<evidence type="ECO:0000313" key="4">
    <source>
        <dbReference type="Proteomes" id="UP000760545"/>
    </source>
</evidence>
<dbReference type="Gene3D" id="3.30.70.100">
    <property type="match status" value="1"/>
</dbReference>
<dbReference type="EMBL" id="JAAVJS010000013">
    <property type="protein sequence ID" value="NJX15952.1"/>
    <property type="molecule type" value="Genomic_DNA"/>
</dbReference>
<dbReference type="Pfam" id="PF00403">
    <property type="entry name" value="HMA"/>
    <property type="match status" value="1"/>
</dbReference>
<sequence length="120" mass="13528">MKNILTIALLVLGTTVFAQNKNAQAKLEVDGVCLMCKSRIEKACYGTKGVKSANWDVKTHELKLFYDERKISLDSIKKNILAVGHDLKDLKATDEAYASVHPCCRYRDVEVVDDHKTEKE</sequence>
<keyword evidence="4" id="KW-1185">Reference proteome</keyword>
<feature type="domain" description="HMA" evidence="2">
    <location>
        <begin position="28"/>
        <end position="85"/>
    </location>
</feature>
<organism evidence="3 4">
    <name type="scientific">Tamlana crocina</name>
    <dbReference type="NCBI Taxonomy" id="393006"/>
    <lineage>
        <taxon>Bacteria</taxon>
        <taxon>Pseudomonadati</taxon>
        <taxon>Bacteroidota</taxon>
        <taxon>Flavobacteriia</taxon>
        <taxon>Flavobacteriales</taxon>
        <taxon>Flavobacteriaceae</taxon>
        <taxon>Tamlana</taxon>
    </lineage>
</organism>
<evidence type="ECO:0000313" key="3">
    <source>
        <dbReference type="EMBL" id="NJX15952.1"/>
    </source>
</evidence>
<dbReference type="InterPro" id="IPR006121">
    <property type="entry name" value="HMA_dom"/>
</dbReference>
<proteinExistence type="predicted"/>
<gene>
    <name evidence="3" type="ORF">HC176_10675</name>
</gene>